<sequence length="106" mass="10843">VTAAEAEARIRAAGEPFKLEILQSILQRDANAAITIYHIGDPATAAAAAEPTAATAEPTASNADGSAAEPAKPRGGVRPWWDLCAGPHVARTSDINADAVELESIA</sequence>
<dbReference type="SUPFAM" id="SSF55186">
    <property type="entry name" value="ThrRS/AlaRS common domain"/>
    <property type="match status" value="1"/>
</dbReference>
<dbReference type="Gene3D" id="3.30.980.10">
    <property type="entry name" value="Threonyl-trna Synthetase, Chain A, domain 2"/>
    <property type="match status" value="1"/>
</dbReference>
<dbReference type="InterPro" id="IPR012947">
    <property type="entry name" value="tRNA_SAD"/>
</dbReference>
<evidence type="ECO:0000313" key="4">
    <source>
        <dbReference type="Proteomes" id="UP000236333"/>
    </source>
</evidence>
<comment type="caution">
    <text evidence="3">The sequence shown here is derived from an EMBL/GenBank/DDBJ whole genome shotgun (WGS) entry which is preliminary data.</text>
</comment>
<keyword evidence="3" id="KW-0436">Ligase</keyword>
<feature type="non-terminal residue" evidence="3">
    <location>
        <position position="106"/>
    </location>
</feature>
<dbReference type="EMBL" id="PGGS01005719">
    <property type="protein sequence ID" value="PNG62120.1"/>
    <property type="molecule type" value="Genomic_DNA"/>
</dbReference>
<feature type="domain" description="Threonyl/alanyl tRNA synthetase SAD" evidence="2">
    <location>
        <begin position="35"/>
        <end position="97"/>
    </location>
</feature>
<dbReference type="InterPro" id="IPR018163">
    <property type="entry name" value="Thr/Ala-tRNA-synth_IIc_edit"/>
</dbReference>
<evidence type="ECO:0000259" key="2">
    <source>
        <dbReference type="Pfam" id="PF07973"/>
    </source>
</evidence>
<dbReference type="Proteomes" id="UP000236333">
    <property type="component" value="Unassembled WGS sequence"/>
</dbReference>
<dbReference type="GO" id="GO:0004812">
    <property type="term" value="F:aminoacyl-tRNA ligase activity"/>
    <property type="evidence" value="ECO:0007669"/>
    <property type="project" value="InterPro"/>
</dbReference>
<reference evidence="3 4" key="1">
    <citation type="journal article" date="2017" name="Mol. Biol. Evol.">
        <title>The 4-celled Tetrabaena socialis nuclear genome reveals the essential components for genetic control of cell number at the origin of multicellularity in the volvocine lineage.</title>
        <authorList>
            <person name="Featherston J."/>
            <person name="Arakaki Y."/>
            <person name="Hanschen E.R."/>
            <person name="Ferris P.J."/>
            <person name="Michod R.E."/>
            <person name="Olson B.J.S.C."/>
            <person name="Nozaki H."/>
            <person name="Durand P.M."/>
        </authorList>
    </citation>
    <scope>NUCLEOTIDE SEQUENCE [LARGE SCALE GENOMIC DNA]</scope>
    <source>
        <strain evidence="3 4">NIES-571</strain>
    </source>
</reference>
<evidence type="ECO:0000313" key="3">
    <source>
        <dbReference type="EMBL" id="PNG62120.1"/>
    </source>
</evidence>
<dbReference type="GO" id="GO:0043039">
    <property type="term" value="P:tRNA aminoacylation"/>
    <property type="evidence" value="ECO:0007669"/>
    <property type="project" value="InterPro"/>
</dbReference>
<gene>
    <name evidence="3" type="ORF">TSOC_015477</name>
</gene>
<name>A0A2J7WF00_9CHLO</name>
<proteinExistence type="predicted"/>
<feature type="region of interest" description="Disordered" evidence="1">
    <location>
        <begin position="47"/>
        <end position="77"/>
    </location>
</feature>
<protein>
    <submittedName>
        <fullName evidence="3">Threonine--tRNA ligase</fullName>
    </submittedName>
</protein>
<organism evidence="3 4">
    <name type="scientific">Tetrabaena socialis</name>
    <dbReference type="NCBI Taxonomy" id="47790"/>
    <lineage>
        <taxon>Eukaryota</taxon>
        <taxon>Viridiplantae</taxon>
        <taxon>Chlorophyta</taxon>
        <taxon>core chlorophytes</taxon>
        <taxon>Chlorophyceae</taxon>
        <taxon>CS clade</taxon>
        <taxon>Chlamydomonadales</taxon>
        <taxon>Tetrabaenaceae</taxon>
        <taxon>Tetrabaena</taxon>
    </lineage>
</organism>
<keyword evidence="4" id="KW-1185">Reference proteome</keyword>
<accession>A0A2J7WF00</accession>
<dbReference type="AlphaFoldDB" id="A0A2J7WF00"/>
<feature type="non-terminal residue" evidence="3">
    <location>
        <position position="1"/>
    </location>
</feature>
<feature type="compositionally biased region" description="Low complexity" evidence="1">
    <location>
        <begin position="47"/>
        <end position="60"/>
    </location>
</feature>
<evidence type="ECO:0000256" key="1">
    <source>
        <dbReference type="SAM" id="MobiDB-lite"/>
    </source>
</evidence>
<dbReference type="Pfam" id="PF07973">
    <property type="entry name" value="tRNA_SAD"/>
    <property type="match status" value="1"/>
</dbReference>
<dbReference type="GO" id="GO:0005524">
    <property type="term" value="F:ATP binding"/>
    <property type="evidence" value="ECO:0007669"/>
    <property type="project" value="InterPro"/>
</dbReference>